<reference evidence="1" key="2">
    <citation type="submission" date="2020-09" db="EMBL/GenBank/DDBJ databases">
        <authorList>
            <person name="Sun Q."/>
            <person name="Sedlacek I."/>
        </authorList>
    </citation>
    <scope>NUCLEOTIDE SEQUENCE</scope>
    <source>
        <strain evidence="1">CCM 7664</strain>
    </source>
</reference>
<dbReference type="PIRSF" id="PIRSF035170">
    <property type="entry name" value="HD_phosphohydro"/>
    <property type="match status" value="1"/>
</dbReference>
<keyword evidence="2" id="KW-1185">Reference proteome</keyword>
<sequence length="219" mass="25737">MFTHSPENQGWLRNKWQALVTSVQAQPAASDAVWDELIRHYSEPHRAYHNLSHVMTLLRHAETHRHQISRMETVEFAVWFHDVIYDTHLKDNERRSAEWARRAMIAMQIDERHIPLVMACIAATERHEIASSQIADLPLFLDFDLAILGTREEIYRQYSEVIRAEYSWVPLAEYKIARGSFLQRFLERPALFFTTAMADGHEHQARMNLESELRELAQS</sequence>
<dbReference type="InterPro" id="IPR009218">
    <property type="entry name" value="HD_phosphohydro"/>
</dbReference>
<dbReference type="RefSeq" id="WP_188420438.1">
    <property type="nucleotide sequence ID" value="NZ_BMDP01000002.1"/>
</dbReference>
<dbReference type="Proteomes" id="UP000627205">
    <property type="component" value="Unassembled WGS sequence"/>
</dbReference>
<protein>
    <recommendedName>
        <fullName evidence="3">N-methyl-D-aspartate receptor NMDAR2C subunit</fullName>
    </recommendedName>
</protein>
<reference evidence="1" key="1">
    <citation type="journal article" date="2014" name="Int. J. Syst. Evol. Microbiol.">
        <title>Complete genome sequence of Corynebacterium casei LMG S-19264T (=DSM 44701T), isolated from a smear-ripened cheese.</title>
        <authorList>
            <consortium name="US DOE Joint Genome Institute (JGI-PGF)"/>
            <person name="Walter F."/>
            <person name="Albersmeier A."/>
            <person name="Kalinowski J."/>
            <person name="Ruckert C."/>
        </authorList>
    </citation>
    <scope>NUCLEOTIDE SEQUENCE</scope>
    <source>
        <strain evidence="1">CCM 7664</strain>
    </source>
</reference>
<dbReference type="PANTHER" id="PTHR21174:SF0">
    <property type="entry name" value="HD PHOSPHOHYDROLASE FAMILY PROTEIN-RELATED"/>
    <property type="match status" value="1"/>
</dbReference>
<name>A0A8J3AW93_9BURK</name>
<dbReference type="PANTHER" id="PTHR21174">
    <property type="match status" value="1"/>
</dbReference>
<dbReference type="EMBL" id="BMDP01000002">
    <property type="protein sequence ID" value="GGI54380.1"/>
    <property type="molecule type" value="Genomic_DNA"/>
</dbReference>
<comment type="caution">
    <text evidence="1">The sequence shown here is derived from an EMBL/GenBank/DDBJ whole genome shotgun (WGS) entry which is preliminary data.</text>
</comment>
<gene>
    <name evidence="1" type="ORF">GCM10011430_15540</name>
</gene>
<evidence type="ECO:0000313" key="2">
    <source>
        <dbReference type="Proteomes" id="UP000627205"/>
    </source>
</evidence>
<dbReference type="Gene3D" id="1.10.472.50">
    <property type="entry name" value="HD-domain/PDEase-like"/>
    <property type="match status" value="1"/>
</dbReference>
<evidence type="ECO:0008006" key="3">
    <source>
        <dbReference type="Google" id="ProtNLM"/>
    </source>
</evidence>
<organism evidence="1 2">
    <name type="scientific">Oxalicibacterium solurbis</name>
    <dbReference type="NCBI Taxonomy" id="69280"/>
    <lineage>
        <taxon>Bacteria</taxon>
        <taxon>Pseudomonadati</taxon>
        <taxon>Pseudomonadota</taxon>
        <taxon>Betaproteobacteria</taxon>
        <taxon>Burkholderiales</taxon>
        <taxon>Oxalobacteraceae</taxon>
        <taxon>Oxalicibacterium</taxon>
    </lineage>
</organism>
<proteinExistence type="predicted"/>
<dbReference type="AlphaFoldDB" id="A0A8J3AW93"/>
<evidence type="ECO:0000313" key="1">
    <source>
        <dbReference type="EMBL" id="GGI54380.1"/>
    </source>
</evidence>
<accession>A0A8J3AW93</accession>
<dbReference type="SUPFAM" id="SSF109604">
    <property type="entry name" value="HD-domain/PDEase-like"/>
    <property type="match status" value="1"/>
</dbReference>